<sequence length="148" mass="17513">MRYLLICLLFSFISCSKSKENTTNSEGQRTNSNLNQSSSFVFADKSFGQFYQKFISSPSFQLSRTQFPLEGSYNSYDGEKTWTRKEWPQMTWNLEDHQGNSQDSVSIIQNHEKFFYGLYCLDCGFSFEMQFDKIDGDWFLTYRQENNF</sequence>
<dbReference type="EMBL" id="CP076133">
    <property type="protein sequence ID" value="QWG05513.1"/>
    <property type="molecule type" value="Genomic_DNA"/>
</dbReference>
<dbReference type="PROSITE" id="PS51257">
    <property type="entry name" value="PROKAR_LIPOPROTEIN"/>
    <property type="match status" value="1"/>
</dbReference>
<dbReference type="KEGG" id="fya:KMW28_24140"/>
<evidence type="ECO:0008006" key="3">
    <source>
        <dbReference type="Google" id="ProtNLM"/>
    </source>
</evidence>
<dbReference type="Proteomes" id="UP000678679">
    <property type="component" value="Chromosome 2"/>
</dbReference>
<dbReference type="AlphaFoldDB" id="A0AAX1NG49"/>
<gene>
    <name evidence="1" type="ORF">KMW28_24140</name>
</gene>
<keyword evidence="2" id="KW-1185">Reference proteome</keyword>
<dbReference type="RefSeq" id="WP_169661836.1">
    <property type="nucleotide sequence ID" value="NZ_CP076133.1"/>
</dbReference>
<accession>A0AAX1NG49</accession>
<name>A0AAX1NG49_9BACT</name>
<dbReference type="Gene3D" id="3.10.450.410">
    <property type="match status" value="1"/>
</dbReference>
<proteinExistence type="predicted"/>
<reference evidence="1 2" key="1">
    <citation type="submission" date="2021-05" db="EMBL/GenBank/DDBJ databases">
        <title>Comparative genomic studies on the polysaccharide-degrading batcterial strains of the Flammeovirga genus.</title>
        <authorList>
            <person name="Zewei F."/>
            <person name="Zheng Z."/>
            <person name="Yu L."/>
            <person name="Ruyue G."/>
            <person name="Yanhong M."/>
            <person name="Yuanyuan C."/>
            <person name="Jingyan G."/>
            <person name="Wenjun H."/>
        </authorList>
    </citation>
    <scope>NUCLEOTIDE SEQUENCE [LARGE SCALE GENOMIC DNA]</scope>
    <source>
        <strain evidence="1 2">NBRC:100898</strain>
    </source>
</reference>
<evidence type="ECO:0000313" key="2">
    <source>
        <dbReference type="Proteomes" id="UP000678679"/>
    </source>
</evidence>
<organism evidence="1 2">
    <name type="scientific">Flammeovirga yaeyamensis</name>
    <dbReference type="NCBI Taxonomy" id="367791"/>
    <lineage>
        <taxon>Bacteria</taxon>
        <taxon>Pseudomonadati</taxon>
        <taxon>Bacteroidota</taxon>
        <taxon>Cytophagia</taxon>
        <taxon>Cytophagales</taxon>
        <taxon>Flammeovirgaceae</taxon>
        <taxon>Flammeovirga</taxon>
    </lineage>
</organism>
<protein>
    <recommendedName>
        <fullName evidence="3">DUF4348 domain-containing protein</fullName>
    </recommendedName>
</protein>
<evidence type="ECO:0000313" key="1">
    <source>
        <dbReference type="EMBL" id="QWG05513.1"/>
    </source>
</evidence>